<feature type="domain" description="Ribosome maturation factor RimM PRC barrel" evidence="7">
    <location>
        <begin position="115"/>
        <end position="178"/>
    </location>
</feature>
<dbReference type="InterPro" id="IPR009000">
    <property type="entry name" value="Transl_B-barrel_sf"/>
</dbReference>
<evidence type="ECO:0000256" key="1">
    <source>
        <dbReference type="ARBA" id="ARBA00022490"/>
    </source>
</evidence>
<dbReference type="GO" id="GO:0042274">
    <property type="term" value="P:ribosomal small subunit biogenesis"/>
    <property type="evidence" value="ECO:0007669"/>
    <property type="project" value="UniProtKB-UniRule"/>
</dbReference>
<comment type="domain">
    <text evidence="5">The PRC barrel domain binds ribosomal protein uS19.</text>
</comment>
<dbReference type="InterPro" id="IPR056792">
    <property type="entry name" value="PRC_RimM"/>
</dbReference>
<keyword evidence="3 5" id="KW-0698">rRNA processing</keyword>
<evidence type="ECO:0000256" key="5">
    <source>
        <dbReference type="HAMAP-Rule" id="MF_00014"/>
    </source>
</evidence>
<keyword evidence="9" id="KW-1185">Reference proteome</keyword>
<evidence type="ECO:0000259" key="6">
    <source>
        <dbReference type="Pfam" id="PF01782"/>
    </source>
</evidence>
<comment type="similarity">
    <text evidence="5">Belongs to the RimM family.</text>
</comment>
<dbReference type="Pfam" id="PF01782">
    <property type="entry name" value="RimM"/>
    <property type="match status" value="1"/>
</dbReference>
<dbReference type="AlphaFoldDB" id="A0A2S4JTG0"/>
<keyword evidence="2 5" id="KW-0690">Ribosome biogenesis</keyword>
<dbReference type="Proteomes" id="UP000237350">
    <property type="component" value="Unassembled WGS sequence"/>
</dbReference>
<accession>A0A2S4JTG0</accession>
<dbReference type="Gene3D" id="2.30.30.240">
    <property type="entry name" value="PRC-barrel domain"/>
    <property type="match status" value="1"/>
</dbReference>
<dbReference type="PANTHER" id="PTHR33692">
    <property type="entry name" value="RIBOSOME MATURATION FACTOR RIMM"/>
    <property type="match status" value="1"/>
</dbReference>
<reference evidence="9" key="1">
    <citation type="submission" date="2015-12" db="EMBL/GenBank/DDBJ databases">
        <authorList>
            <person name="Lodha T.D."/>
            <person name="Chintalapati S."/>
            <person name="Chintalapati V.R."/>
            <person name="Sravanthi T."/>
        </authorList>
    </citation>
    <scope>NUCLEOTIDE SEQUENCE [LARGE SCALE GENOMIC DNA]</scope>
    <source>
        <strain evidence="9">JC133</strain>
    </source>
</reference>
<gene>
    <name evidence="5" type="primary">rimM</name>
    <name evidence="8" type="ORF">AU468_06055</name>
</gene>
<sequence>MTDHLADQSADQEEPAVPMMAIGAVRRPHGVRGAVKVFSFSGEVSHFEGLSRVELRRQGRIWSAEVEKTLVQGGVPLLWFAGVTTPEAARELTGAEIWVPRDRAAPCGNDEYYVADLAGITLLSGGVPCGEIVSVIDGPQAPLLEVTCGDRTVLIPFMARYVGPVDTVNRTVELLVPWLMDTE</sequence>
<evidence type="ECO:0000256" key="2">
    <source>
        <dbReference type="ARBA" id="ARBA00022517"/>
    </source>
</evidence>
<evidence type="ECO:0000259" key="7">
    <source>
        <dbReference type="Pfam" id="PF24986"/>
    </source>
</evidence>
<dbReference type="RefSeq" id="WP_018527450.1">
    <property type="nucleotide sequence ID" value="NZ_LPWH01000056.1"/>
</dbReference>
<dbReference type="InterPro" id="IPR011033">
    <property type="entry name" value="PRC_barrel-like_sf"/>
</dbReference>
<dbReference type="SUPFAM" id="SSF50346">
    <property type="entry name" value="PRC-barrel domain"/>
    <property type="match status" value="1"/>
</dbReference>
<comment type="function">
    <text evidence="5">An accessory protein needed during the final step in the assembly of 30S ribosomal subunit, possibly for assembly of the head region. Essential for efficient processing of 16S rRNA. May be needed both before and after RbfA during the maturation of 16S rRNA. It has affinity for free ribosomal 30S subunits but not for 70S ribosomes.</text>
</comment>
<dbReference type="InterPro" id="IPR002676">
    <property type="entry name" value="RimM_N"/>
</dbReference>
<feature type="domain" description="RimM N-terminal" evidence="6">
    <location>
        <begin position="22"/>
        <end position="102"/>
    </location>
</feature>
<dbReference type="Pfam" id="PF24986">
    <property type="entry name" value="PRC_RimM"/>
    <property type="match status" value="1"/>
</dbReference>
<comment type="caution">
    <text evidence="8">The sequence shown here is derived from an EMBL/GenBank/DDBJ whole genome shotgun (WGS) entry which is preliminary data.</text>
</comment>
<evidence type="ECO:0000313" key="9">
    <source>
        <dbReference type="Proteomes" id="UP000237350"/>
    </source>
</evidence>
<dbReference type="SUPFAM" id="SSF50447">
    <property type="entry name" value="Translation proteins"/>
    <property type="match status" value="1"/>
</dbReference>
<evidence type="ECO:0000256" key="3">
    <source>
        <dbReference type="ARBA" id="ARBA00022552"/>
    </source>
</evidence>
<dbReference type="GO" id="GO:0006364">
    <property type="term" value="P:rRNA processing"/>
    <property type="evidence" value="ECO:0007669"/>
    <property type="project" value="UniProtKB-UniRule"/>
</dbReference>
<comment type="subcellular location">
    <subcellularLocation>
        <location evidence="5">Cytoplasm</location>
    </subcellularLocation>
</comment>
<dbReference type="GO" id="GO:0005840">
    <property type="term" value="C:ribosome"/>
    <property type="evidence" value="ECO:0007669"/>
    <property type="project" value="InterPro"/>
</dbReference>
<protein>
    <recommendedName>
        <fullName evidence="5">Ribosome maturation factor RimM</fullName>
    </recommendedName>
</protein>
<dbReference type="GO" id="GO:0043022">
    <property type="term" value="F:ribosome binding"/>
    <property type="evidence" value="ECO:0007669"/>
    <property type="project" value="InterPro"/>
</dbReference>
<organism evidence="8 9">
    <name type="scientific">Alkalispirochaeta sphaeroplastigenens</name>
    <dbReference type="NCBI Taxonomy" id="1187066"/>
    <lineage>
        <taxon>Bacteria</taxon>
        <taxon>Pseudomonadati</taxon>
        <taxon>Spirochaetota</taxon>
        <taxon>Spirochaetia</taxon>
        <taxon>Spirochaetales</taxon>
        <taxon>Spirochaetaceae</taxon>
        <taxon>Alkalispirochaeta</taxon>
    </lineage>
</organism>
<evidence type="ECO:0000313" key="8">
    <source>
        <dbReference type="EMBL" id="POR02817.1"/>
    </source>
</evidence>
<keyword evidence="4 5" id="KW-0143">Chaperone</keyword>
<dbReference type="Gene3D" id="2.40.30.60">
    <property type="entry name" value="RimM"/>
    <property type="match status" value="1"/>
</dbReference>
<dbReference type="GO" id="GO:0005737">
    <property type="term" value="C:cytoplasm"/>
    <property type="evidence" value="ECO:0007669"/>
    <property type="project" value="UniProtKB-SubCell"/>
</dbReference>
<dbReference type="EMBL" id="LPWH01000056">
    <property type="protein sequence ID" value="POR02817.1"/>
    <property type="molecule type" value="Genomic_DNA"/>
</dbReference>
<evidence type="ECO:0000256" key="4">
    <source>
        <dbReference type="ARBA" id="ARBA00023186"/>
    </source>
</evidence>
<keyword evidence="1 5" id="KW-0963">Cytoplasm</keyword>
<proteinExistence type="inferred from homology"/>
<dbReference type="OrthoDB" id="9810331at2"/>
<name>A0A2S4JTG0_9SPIO</name>
<dbReference type="NCBIfam" id="TIGR02273">
    <property type="entry name" value="16S_RimM"/>
    <property type="match status" value="1"/>
</dbReference>
<comment type="subunit">
    <text evidence="5">Binds ribosomal protein uS19.</text>
</comment>
<dbReference type="InterPro" id="IPR036976">
    <property type="entry name" value="RimM_N_sf"/>
</dbReference>
<dbReference type="PANTHER" id="PTHR33692:SF1">
    <property type="entry name" value="RIBOSOME MATURATION FACTOR RIMM"/>
    <property type="match status" value="1"/>
</dbReference>
<dbReference type="HAMAP" id="MF_00014">
    <property type="entry name" value="Ribosome_mat_RimM"/>
    <property type="match status" value="1"/>
</dbReference>
<dbReference type="InterPro" id="IPR011961">
    <property type="entry name" value="RimM"/>
</dbReference>